<evidence type="ECO:0000256" key="1">
    <source>
        <dbReference type="SAM" id="MobiDB-lite"/>
    </source>
</evidence>
<keyword evidence="2" id="KW-1185">Reference proteome</keyword>
<evidence type="ECO:0000313" key="3">
    <source>
        <dbReference type="WBParaSite" id="PSAMB.scaffold2475size22974.g18011.t1"/>
    </source>
</evidence>
<proteinExistence type="predicted"/>
<name>A0A914VU58_9BILA</name>
<dbReference type="WBParaSite" id="PSAMB.scaffold2475size22974.g18011.t1">
    <property type="protein sequence ID" value="PSAMB.scaffold2475size22974.g18011.t1"/>
    <property type="gene ID" value="PSAMB.scaffold2475size22974.g18011"/>
</dbReference>
<dbReference type="Proteomes" id="UP000887566">
    <property type="component" value="Unplaced"/>
</dbReference>
<organism evidence="2 3">
    <name type="scientific">Plectus sambesii</name>
    <dbReference type="NCBI Taxonomy" id="2011161"/>
    <lineage>
        <taxon>Eukaryota</taxon>
        <taxon>Metazoa</taxon>
        <taxon>Ecdysozoa</taxon>
        <taxon>Nematoda</taxon>
        <taxon>Chromadorea</taxon>
        <taxon>Plectida</taxon>
        <taxon>Plectina</taxon>
        <taxon>Plectoidea</taxon>
        <taxon>Plectidae</taxon>
        <taxon>Plectus</taxon>
    </lineage>
</organism>
<reference evidence="3" key="1">
    <citation type="submission" date="2022-11" db="UniProtKB">
        <authorList>
            <consortium name="WormBaseParasite"/>
        </authorList>
    </citation>
    <scope>IDENTIFICATION</scope>
</reference>
<feature type="region of interest" description="Disordered" evidence="1">
    <location>
        <begin position="1"/>
        <end position="44"/>
    </location>
</feature>
<dbReference type="AlphaFoldDB" id="A0A914VU58"/>
<accession>A0A914VU58</accession>
<sequence>MCHTGAPIISGTPASASEECARRPTRKTAALPGNNWRPATTTTTRGRAAVVARRCCERNCELARHALKRRLIVLTRRPSQQLTLIVTWPPATPRRRVRMFQLTQQPHTPG</sequence>
<protein>
    <submittedName>
        <fullName evidence="3">Uncharacterized protein</fullName>
    </submittedName>
</protein>
<evidence type="ECO:0000313" key="2">
    <source>
        <dbReference type="Proteomes" id="UP000887566"/>
    </source>
</evidence>